<dbReference type="Proteomes" id="UP000176186">
    <property type="component" value="Unassembled WGS sequence"/>
</dbReference>
<dbReference type="EMBL" id="MFKE01000003">
    <property type="protein sequence ID" value="OGG35918.1"/>
    <property type="molecule type" value="Genomic_DNA"/>
</dbReference>
<sequence length="71" mass="7904">MAKKHVRRVHHRVERRVHTRPGENYLVVVRGWMLVVAFAIMLGIGAVVGQFINTQMNAATPSVAGVQIEAE</sequence>
<name>A0A1F6BGB5_9BACT</name>
<evidence type="ECO:0000313" key="2">
    <source>
        <dbReference type="EMBL" id="OGG35918.1"/>
    </source>
</evidence>
<reference evidence="2 3" key="1">
    <citation type="journal article" date="2016" name="Nat. Commun.">
        <title>Thousands of microbial genomes shed light on interconnected biogeochemical processes in an aquifer system.</title>
        <authorList>
            <person name="Anantharaman K."/>
            <person name="Brown C.T."/>
            <person name="Hug L.A."/>
            <person name="Sharon I."/>
            <person name="Castelle C.J."/>
            <person name="Probst A.J."/>
            <person name="Thomas B.C."/>
            <person name="Singh A."/>
            <person name="Wilkins M.J."/>
            <person name="Karaoz U."/>
            <person name="Brodie E.L."/>
            <person name="Williams K.H."/>
            <person name="Hubbard S.S."/>
            <person name="Banfield J.F."/>
        </authorList>
    </citation>
    <scope>NUCLEOTIDE SEQUENCE [LARGE SCALE GENOMIC DNA]</scope>
</reference>
<evidence type="ECO:0000313" key="3">
    <source>
        <dbReference type="Proteomes" id="UP000176186"/>
    </source>
</evidence>
<gene>
    <name evidence="2" type="ORF">A2363_01595</name>
</gene>
<accession>A0A1F6BGB5</accession>
<keyword evidence="1" id="KW-0472">Membrane</keyword>
<evidence type="ECO:0000256" key="1">
    <source>
        <dbReference type="SAM" id="Phobius"/>
    </source>
</evidence>
<proteinExistence type="predicted"/>
<protein>
    <submittedName>
        <fullName evidence="2">Uncharacterized protein</fullName>
    </submittedName>
</protein>
<comment type="caution">
    <text evidence="2">The sequence shown here is derived from an EMBL/GenBank/DDBJ whole genome shotgun (WGS) entry which is preliminary data.</text>
</comment>
<feature type="transmembrane region" description="Helical" evidence="1">
    <location>
        <begin position="25"/>
        <end position="52"/>
    </location>
</feature>
<keyword evidence="1" id="KW-1133">Transmembrane helix</keyword>
<organism evidence="2 3">
    <name type="scientific">Candidatus Gottesmanbacteria bacterium RIFOXYB1_FULL_47_11</name>
    <dbReference type="NCBI Taxonomy" id="1798401"/>
    <lineage>
        <taxon>Bacteria</taxon>
        <taxon>Candidatus Gottesmaniibacteriota</taxon>
    </lineage>
</organism>
<dbReference type="AlphaFoldDB" id="A0A1F6BGB5"/>
<keyword evidence="1" id="KW-0812">Transmembrane</keyword>